<name>A0AAN0LHQ3_9BACU</name>
<protein>
    <submittedName>
        <fullName evidence="1">Uncharacterized protein</fullName>
    </submittedName>
</protein>
<proteinExistence type="predicted"/>
<organism evidence="1">
    <name type="scientific">Nesodiprion zhejiangensis nucleopolyhedrovirus</name>
    <dbReference type="NCBI Taxonomy" id="3135970"/>
    <lineage>
        <taxon>Viruses</taxon>
        <taxon>Viruses incertae sedis</taxon>
        <taxon>Naldaviricetes</taxon>
        <taxon>Lefavirales</taxon>
        <taxon>Baculoviridae</taxon>
    </lineage>
</organism>
<evidence type="ECO:0000313" key="1">
    <source>
        <dbReference type="EMBL" id="WYD57132.1"/>
    </source>
</evidence>
<sequence>MLSKSPIEYDKIILLNRFNKNIQLQPYDWQVVTDGKKNFTISVLAKTVLKNDTEMPIYLKDVNKVKDSLTILI</sequence>
<dbReference type="EMBL" id="OR723730">
    <property type="protein sequence ID" value="WYD57132.1"/>
    <property type="molecule type" value="Genomic_DNA"/>
</dbReference>
<gene>
    <name evidence="1" type="ORF">NezhNPV_ORF87</name>
</gene>
<accession>A0AAN0LHQ3</accession>
<reference evidence="1" key="1">
    <citation type="submission" date="2023-10" db="EMBL/GenBank/DDBJ databases">
        <authorList>
            <person name="Wang Q."/>
        </authorList>
    </citation>
    <scope>NUCLEOTIDE SEQUENCE</scope>
    <source>
        <strain evidence="1">BJZYA2014</strain>
    </source>
</reference>